<dbReference type="RefSeq" id="WP_149758805.1">
    <property type="nucleotide sequence ID" value="NZ_FOMS01000021.1"/>
</dbReference>
<dbReference type="InterPro" id="IPR008893">
    <property type="entry name" value="WGR_domain"/>
</dbReference>
<name>A0A1I2E9T9_9RHOB</name>
<organism evidence="2 3">
    <name type="scientific">Roseivivax sediminis</name>
    <dbReference type="NCBI Taxonomy" id="936889"/>
    <lineage>
        <taxon>Bacteria</taxon>
        <taxon>Pseudomonadati</taxon>
        <taxon>Pseudomonadota</taxon>
        <taxon>Alphaproteobacteria</taxon>
        <taxon>Rhodobacterales</taxon>
        <taxon>Roseobacteraceae</taxon>
        <taxon>Roseivivax</taxon>
    </lineage>
</organism>
<gene>
    <name evidence="2" type="ORF">SAMN04515678_12144</name>
</gene>
<dbReference type="Gene3D" id="2.20.140.10">
    <property type="entry name" value="WGR domain"/>
    <property type="match status" value="1"/>
</dbReference>
<dbReference type="PROSITE" id="PS51977">
    <property type="entry name" value="WGR"/>
    <property type="match status" value="1"/>
</dbReference>
<evidence type="ECO:0000313" key="2">
    <source>
        <dbReference type="EMBL" id="SFE89615.1"/>
    </source>
</evidence>
<dbReference type="AlphaFoldDB" id="A0A1I2E9T9"/>
<keyword evidence="2" id="KW-0238">DNA-binding</keyword>
<protein>
    <submittedName>
        <fullName evidence="2">WGR domain-containing protein, predicted DNA-binding domain in MolR</fullName>
    </submittedName>
</protein>
<dbReference type="InterPro" id="IPR036930">
    <property type="entry name" value="WGR_dom_sf"/>
</dbReference>
<sequence>MDLTRSDREANLHRYYRMEIVPGLFGEWGLVREWGRIGWPGQMRTDWYATEAAAKDARFNLHMAKAKRGYQ</sequence>
<keyword evidence="3" id="KW-1185">Reference proteome</keyword>
<dbReference type="InterPro" id="IPR049809">
    <property type="entry name" value="YehF/YfeS-like_WGR"/>
</dbReference>
<evidence type="ECO:0000259" key="1">
    <source>
        <dbReference type="PROSITE" id="PS51977"/>
    </source>
</evidence>
<dbReference type="OrthoDB" id="5801306at2"/>
<proteinExistence type="predicted"/>
<dbReference type="GO" id="GO:0003677">
    <property type="term" value="F:DNA binding"/>
    <property type="evidence" value="ECO:0007669"/>
    <property type="project" value="UniProtKB-KW"/>
</dbReference>
<accession>A0A1I2E9T9</accession>
<feature type="domain" description="WGR" evidence="1">
    <location>
        <begin position="1"/>
        <end position="71"/>
    </location>
</feature>
<dbReference type="SMART" id="SM00773">
    <property type="entry name" value="WGR"/>
    <property type="match status" value="1"/>
</dbReference>
<dbReference type="EMBL" id="FOMS01000021">
    <property type="protein sequence ID" value="SFE89615.1"/>
    <property type="molecule type" value="Genomic_DNA"/>
</dbReference>
<evidence type="ECO:0000313" key="3">
    <source>
        <dbReference type="Proteomes" id="UP000325289"/>
    </source>
</evidence>
<dbReference type="Proteomes" id="UP000325289">
    <property type="component" value="Unassembled WGS sequence"/>
</dbReference>
<reference evidence="2 3" key="1">
    <citation type="submission" date="2016-10" db="EMBL/GenBank/DDBJ databases">
        <authorList>
            <person name="Varghese N."/>
            <person name="Submissions S."/>
        </authorList>
    </citation>
    <scope>NUCLEOTIDE SEQUENCE [LARGE SCALE GENOMIC DNA]</scope>
    <source>
        <strain evidence="3">YIM D21,KCTC 23444,ACCC 10710</strain>
    </source>
</reference>
<dbReference type="CDD" id="cd07996">
    <property type="entry name" value="WGR_MMR_like"/>
    <property type="match status" value="1"/>
</dbReference>
<dbReference type="SUPFAM" id="SSF142921">
    <property type="entry name" value="WGR domain-like"/>
    <property type="match status" value="1"/>
</dbReference>
<dbReference type="Pfam" id="PF05406">
    <property type="entry name" value="WGR"/>
    <property type="match status" value="1"/>
</dbReference>